<feature type="chain" id="PRO_5043329081" description="Chitin-binding type-2 domain-containing protein" evidence="1">
    <location>
        <begin position="21"/>
        <end position="276"/>
    </location>
</feature>
<evidence type="ECO:0000259" key="2">
    <source>
        <dbReference type="PROSITE" id="PS50940"/>
    </source>
</evidence>
<sequence length="276" mass="30903">MAPRSCLLLLLLCLVPGSLSLELPPVCGTDPCVTDCQNCADGEMVADPEDCHRFYICDGNGGIITTQPLECPSGMHFDATQHKCVSGNVCKYCDRCFFECYDSITGMVPDPTDCSVYYECNGDYPGRQQTCSATRPYFDGFRCQEEHNRCCSCHAYCDSHHVSTFIPDPTDCRNYYYCMDAGQPAFGGTCDTGEFYDDDVDECSPHATCNTICKNFVNDIGCIENFECVAIGFFPKCPSLCTPEYYHCTSHTQHLHRFPVLPQRIRFPPSEPRVRP</sequence>
<dbReference type="EMBL" id="JARAKH010000043">
    <property type="protein sequence ID" value="KAK8379375.1"/>
    <property type="molecule type" value="Genomic_DNA"/>
</dbReference>
<dbReference type="Pfam" id="PF01607">
    <property type="entry name" value="CBM_14"/>
    <property type="match status" value="2"/>
</dbReference>
<dbReference type="SUPFAM" id="SSF57625">
    <property type="entry name" value="Invertebrate chitin-binding proteins"/>
    <property type="match status" value="2"/>
</dbReference>
<dbReference type="InterPro" id="IPR002557">
    <property type="entry name" value="Chitin-bd_dom"/>
</dbReference>
<dbReference type="GO" id="GO:0008061">
    <property type="term" value="F:chitin binding"/>
    <property type="evidence" value="ECO:0007669"/>
    <property type="project" value="InterPro"/>
</dbReference>
<organism evidence="3 4">
    <name type="scientific">Scylla paramamosain</name>
    <name type="common">Mud crab</name>
    <dbReference type="NCBI Taxonomy" id="85552"/>
    <lineage>
        <taxon>Eukaryota</taxon>
        <taxon>Metazoa</taxon>
        <taxon>Ecdysozoa</taxon>
        <taxon>Arthropoda</taxon>
        <taxon>Crustacea</taxon>
        <taxon>Multicrustacea</taxon>
        <taxon>Malacostraca</taxon>
        <taxon>Eumalacostraca</taxon>
        <taxon>Eucarida</taxon>
        <taxon>Decapoda</taxon>
        <taxon>Pleocyemata</taxon>
        <taxon>Brachyura</taxon>
        <taxon>Eubrachyura</taxon>
        <taxon>Portunoidea</taxon>
        <taxon>Portunidae</taxon>
        <taxon>Portuninae</taxon>
        <taxon>Scylla</taxon>
    </lineage>
</organism>
<proteinExistence type="predicted"/>
<name>A0AAW0SVR8_SCYPA</name>
<dbReference type="AlphaFoldDB" id="A0AAW0SVR8"/>
<comment type="caution">
    <text evidence="3">The sequence shown here is derived from an EMBL/GenBank/DDBJ whole genome shotgun (WGS) entry which is preliminary data.</text>
</comment>
<feature type="signal peptide" evidence="1">
    <location>
        <begin position="1"/>
        <end position="20"/>
    </location>
</feature>
<dbReference type="SMART" id="SM00494">
    <property type="entry name" value="ChtBD2"/>
    <property type="match status" value="3"/>
</dbReference>
<dbReference type="InterPro" id="IPR036508">
    <property type="entry name" value="Chitin-bd_dom_sf"/>
</dbReference>
<feature type="domain" description="Chitin-binding type-2" evidence="2">
    <location>
        <begin position="33"/>
        <end position="92"/>
    </location>
</feature>
<evidence type="ECO:0000313" key="4">
    <source>
        <dbReference type="Proteomes" id="UP001487740"/>
    </source>
</evidence>
<dbReference type="Gene3D" id="2.170.140.10">
    <property type="entry name" value="Chitin binding domain"/>
    <property type="match status" value="1"/>
</dbReference>
<protein>
    <recommendedName>
        <fullName evidence="2">Chitin-binding type-2 domain-containing protein</fullName>
    </recommendedName>
</protein>
<keyword evidence="1" id="KW-0732">Signal</keyword>
<reference evidence="3 4" key="1">
    <citation type="submission" date="2023-03" db="EMBL/GenBank/DDBJ databases">
        <title>High-quality genome of Scylla paramamosain provides insights in environmental adaptation.</title>
        <authorList>
            <person name="Zhang L."/>
        </authorList>
    </citation>
    <scope>NUCLEOTIDE SEQUENCE [LARGE SCALE GENOMIC DNA]</scope>
    <source>
        <strain evidence="3">LZ_2023a</strain>
        <tissue evidence="3">Muscle</tissue>
    </source>
</reference>
<dbReference type="GO" id="GO:0005576">
    <property type="term" value="C:extracellular region"/>
    <property type="evidence" value="ECO:0007669"/>
    <property type="project" value="InterPro"/>
</dbReference>
<evidence type="ECO:0000256" key="1">
    <source>
        <dbReference type="SAM" id="SignalP"/>
    </source>
</evidence>
<evidence type="ECO:0000313" key="3">
    <source>
        <dbReference type="EMBL" id="KAK8379375.1"/>
    </source>
</evidence>
<accession>A0AAW0SVR8</accession>
<keyword evidence="4" id="KW-1185">Reference proteome</keyword>
<dbReference type="Proteomes" id="UP001487740">
    <property type="component" value="Unassembled WGS sequence"/>
</dbReference>
<feature type="domain" description="Chitin-binding type-2" evidence="2">
    <location>
        <begin position="154"/>
        <end position="211"/>
    </location>
</feature>
<gene>
    <name evidence="3" type="ORF">O3P69_019340</name>
</gene>
<dbReference type="PROSITE" id="PS50940">
    <property type="entry name" value="CHIT_BIND_II"/>
    <property type="match status" value="2"/>
</dbReference>